<keyword evidence="2" id="KW-1185">Reference proteome</keyword>
<evidence type="ECO:0000313" key="2">
    <source>
        <dbReference type="Proteomes" id="UP001222932"/>
    </source>
</evidence>
<gene>
    <name evidence="1" type="ORF">CspeluHIS016_0505350</name>
</gene>
<comment type="caution">
    <text evidence="1">The sequence shown here is derived from an EMBL/GenBank/DDBJ whole genome shotgun (WGS) entry which is preliminary data.</text>
</comment>
<proteinExistence type="predicted"/>
<reference evidence="1" key="2">
    <citation type="submission" date="2023-06" db="EMBL/GenBank/DDBJ databases">
        <authorList>
            <person name="Kobayashi Y."/>
            <person name="Kayamori A."/>
            <person name="Aoki K."/>
            <person name="Shiwa Y."/>
            <person name="Fujita N."/>
            <person name="Sugita T."/>
            <person name="Iwasaki W."/>
            <person name="Tanaka N."/>
            <person name="Takashima M."/>
        </authorList>
    </citation>
    <scope>NUCLEOTIDE SEQUENCE</scope>
    <source>
        <strain evidence="1">HIS016</strain>
    </source>
</reference>
<dbReference type="EMBL" id="BTCM01000005">
    <property type="protein sequence ID" value="GMK58503.1"/>
    <property type="molecule type" value="Genomic_DNA"/>
</dbReference>
<organism evidence="1 2">
    <name type="scientific">Cutaneotrichosporon spelunceum</name>
    <dbReference type="NCBI Taxonomy" id="1672016"/>
    <lineage>
        <taxon>Eukaryota</taxon>
        <taxon>Fungi</taxon>
        <taxon>Dikarya</taxon>
        <taxon>Basidiomycota</taxon>
        <taxon>Agaricomycotina</taxon>
        <taxon>Tremellomycetes</taxon>
        <taxon>Trichosporonales</taxon>
        <taxon>Trichosporonaceae</taxon>
        <taxon>Cutaneotrichosporon</taxon>
    </lineage>
</organism>
<protein>
    <submittedName>
        <fullName evidence="1">Uncharacterized protein</fullName>
    </submittedName>
</protein>
<dbReference type="AlphaFoldDB" id="A0AAD3TXD8"/>
<reference evidence="1" key="1">
    <citation type="journal article" date="2023" name="BMC Genomics">
        <title>Chromosome-level genome assemblies of Cutaneotrichosporon spp. (Trichosporonales, Basidiomycota) reveal imbalanced evolution between nucleotide sequences and chromosome synteny.</title>
        <authorList>
            <person name="Kobayashi Y."/>
            <person name="Kayamori A."/>
            <person name="Aoki K."/>
            <person name="Shiwa Y."/>
            <person name="Matsutani M."/>
            <person name="Fujita N."/>
            <person name="Sugita T."/>
            <person name="Iwasaki W."/>
            <person name="Tanaka N."/>
            <person name="Takashima M."/>
        </authorList>
    </citation>
    <scope>NUCLEOTIDE SEQUENCE</scope>
    <source>
        <strain evidence="1">HIS016</strain>
    </source>
</reference>
<dbReference type="Proteomes" id="UP001222932">
    <property type="component" value="Unassembled WGS sequence"/>
</dbReference>
<accession>A0AAD3TXD8</accession>
<sequence length="80" mass="8551">MPASDGLAPPLRSQAEKDIVASFGGWTAFCLAYGCKPWQTESNQEAKAILHSLATEERRGHHTAASVEVGWREANVAVAA</sequence>
<evidence type="ECO:0000313" key="1">
    <source>
        <dbReference type="EMBL" id="GMK58503.1"/>
    </source>
</evidence>
<name>A0AAD3TXD8_9TREE</name>